<evidence type="ECO:0000313" key="2">
    <source>
        <dbReference type="EMBL" id="KDQ22576.1"/>
    </source>
</evidence>
<feature type="chain" id="PRO_5001646576" evidence="1">
    <location>
        <begin position="21"/>
        <end position="151"/>
    </location>
</feature>
<name>A0A067NFM0_PLEO1</name>
<dbReference type="Proteomes" id="UP000027073">
    <property type="component" value="Unassembled WGS sequence"/>
</dbReference>
<dbReference type="InParanoid" id="A0A067NFM0"/>
<keyword evidence="1" id="KW-0732">Signal</keyword>
<organism evidence="2 3">
    <name type="scientific">Pleurotus ostreatus (strain PC15)</name>
    <name type="common">Oyster mushroom</name>
    <dbReference type="NCBI Taxonomy" id="1137138"/>
    <lineage>
        <taxon>Eukaryota</taxon>
        <taxon>Fungi</taxon>
        <taxon>Dikarya</taxon>
        <taxon>Basidiomycota</taxon>
        <taxon>Agaricomycotina</taxon>
        <taxon>Agaricomycetes</taxon>
        <taxon>Agaricomycetidae</taxon>
        <taxon>Agaricales</taxon>
        <taxon>Pleurotineae</taxon>
        <taxon>Pleurotaceae</taxon>
        <taxon>Pleurotus</taxon>
    </lineage>
</organism>
<feature type="signal peptide" evidence="1">
    <location>
        <begin position="1"/>
        <end position="20"/>
    </location>
</feature>
<gene>
    <name evidence="2" type="ORF">PLEOSDRAFT_1087171</name>
</gene>
<dbReference type="HOGENOM" id="CLU_1732243_0_0_1"/>
<sequence>MAADLPCPVSLLASPSLALALACISVSLMPHPSDQSGTRNRNPDWTARIRSYWLVCPGILVAVREIENYGSRESHCTLHTYLREPTAVEITPALGLGSVHWTCVRGYEHPRAVDDGERGAWREGEAWGGDPGCRASDDECVAVSFIGPLES</sequence>
<dbReference type="AlphaFoldDB" id="A0A067NFM0"/>
<reference evidence="3" key="1">
    <citation type="journal article" date="2014" name="Proc. Natl. Acad. Sci. U.S.A.">
        <title>Extensive sampling of basidiomycete genomes demonstrates inadequacy of the white-rot/brown-rot paradigm for wood decay fungi.</title>
        <authorList>
            <person name="Riley R."/>
            <person name="Salamov A.A."/>
            <person name="Brown D.W."/>
            <person name="Nagy L.G."/>
            <person name="Floudas D."/>
            <person name="Held B.W."/>
            <person name="Levasseur A."/>
            <person name="Lombard V."/>
            <person name="Morin E."/>
            <person name="Otillar R."/>
            <person name="Lindquist E.A."/>
            <person name="Sun H."/>
            <person name="LaButti K.M."/>
            <person name="Schmutz J."/>
            <person name="Jabbour D."/>
            <person name="Luo H."/>
            <person name="Baker S.E."/>
            <person name="Pisabarro A.G."/>
            <person name="Walton J.D."/>
            <person name="Blanchette R.A."/>
            <person name="Henrissat B."/>
            <person name="Martin F."/>
            <person name="Cullen D."/>
            <person name="Hibbett D.S."/>
            <person name="Grigoriev I.V."/>
        </authorList>
    </citation>
    <scope>NUCLEOTIDE SEQUENCE [LARGE SCALE GENOMIC DNA]</scope>
    <source>
        <strain evidence="3">PC15</strain>
    </source>
</reference>
<accession>A0A067NFM0</accession>
<proteinExistence type="predicted"/>
<evidence type="ECO:0000256" key="1">
    <source>
        <dbReference type="SAM" id="SignalP"/>
    </source>
</evidence>
<dbReference type="VEuPathDB" id="FungiDB:PLEOSDRAFT_1087171"/>
<evidence type="ECO:0000313" key="3">
    <source>
        <dbReference type="Proteomes" id="UP000027073"/>
    </source>
</evidence>
<dbReference type="EMBL" id="KL198014">
    <property type="protein sequence ID" value="KDQ22576.1"/>
    <property type="molecule type" value="Genomic_DNA"/>
</dbReference>
<protein>
    <submittedName>
        <fullName evidence="2">Uncharacterized protein</fullName>
    </submittedName>
</protein>